<dbReference type="Pfam" id="PF00775">
    <property type="entry name" value="Dioxygenase_C"/>
    <property type="match status" value="1"/>
</dbReference>
<dbReference type="GO" id="GO:0051213">
    <property type="term" value="F:dioxygenase activity"/>
    <property type="evidence" value="ECO:0007669"/>
    <property type="project" value="UniProtKB-KW"/>
</dbReference>
<comment type="caution">
    <text evidence="4">The sequence shown here is derived from an EMBL/GenBank/DDBJ whole genome shotgun (WGS) entry which is preliminary data.</text>
</comment>
<dbReference type="SUPFAM" id="SSF49482">
    <property type="entry name" value="Aromatic compound dioxygenase"/>
    <property type="match status" value="1"/>
</dbReference>
<evidence type="ECO:0000259" key="3">
    <source>
        <dbReference type="Pfam" id="PF00775"/>
    </source>
</evidence>
<reference evidence="4 5" key="1">
    <citation type="submission" date="2024-06" db="EMBL/GenBank/DDBJ databases">
        <authorList>
            <person name="Campbell A.G."/>
        </authorList>
    </citation>
    <scope>NUCLEOTIDE SEQUENCE [LARGE SCALE GENOMIC DNA]</scope>
    <source>
        <strain evidence="4 5">EM12</strain>
    </source>
</reference>
<sequence>MPEITSSRRGLLALLSAGTAGLFSARPAAAASQATDEGACLLTPQAIEGPFYTDPRLVRADITEGRPGVPLRLRLQVIEAGPCTPVDGARVDIWHCDAQGLYSGYPGQGDSRSIDTSGQTFLRGTQHTDARGWAAFETIYPGWYAGRATHIHVKVFLDRRTVLTGQIYFPDALNEFLYTQVPAYGGRRAERFVVNANDGIAGEEDPQRRAFCAVKEERDRYVASLVIGVDRGADAAERTDRARTPSGRPERPPPGGPRQGPPPGFGPPRLALKDRLAALVPGLSRRP</sequence>
<evidence type="ECO:0000256" key="2">
    <source>
        <dbReference type="SAM" id="SignalP"/>
    </source>
</evidence>
<dbReference type="EMBL" id="JBELQE010000067">
    <property type="protein sequence ID" value="MER2250577.1"/>
    <property type="molecule type" value="Genomic_DNA"/>
</dbReference>
<proteinExistence type="predicted"/>
<dbReference type="InterPro" id="IPR006311">
    <property type="entry name" value="TAT_signal"/>
</dbReference>
<dbReference type="Proteomes" id="UP001480955">
    <property type="component" value="Unassembled WGS sequence"/>
</dbReference>
<keyword evidence="5" id="KW-1185">Reference proteome</keyword>
<organism evidence="4 5">
    <name type="scientific">Methylorubrum podarium</name>
    <dbReference type="NCBI Taxonomy" id="200476"/>
    <lineage>
        <taxon>Bacteria</taxon>
        <taxon>Pseudomonadati</taxon>
        <taxon>Pseudomonadota</taxon>
        <taxon>Alphaproteobacteria</taxon>
        <taxon>Hyphomicrobiales</taxon>
        <taxon>Methylobacteriaceae</taxon>
        <taxon>Methylorubrum</taxon>
    </lineage>
</organism>
<keyword evidence="4" id="KW-0560">Oxidoreductase</keyword>
<evidence type="ECO:0000313" key="4">
    <source>
        <dbReference type="EMBL" id="MER2250577.1"/>
    </source>
</evidence>
<dbReference type="RefSeq" id="WP_350394660.1">
    <property type="nucleotide sequence ID" value="NZ_JBELQE010000067.1"/>
</dbReference>
<feature type="compositionally biased region" description="Basic and acidic residues" evidence="1">
    <location>
        <begin position="233"/>
        <end position="251"/>
    </location>
</feature>
<feature type="chain" id="PRO_5046003471" evidence="2">
    <location>
        <begin position="31"/>
        <end position="287"/>
    </location>
</feature>
<name>A0ABV1QMG4_9HYPH</name>
<feature type="domain" description="Intradiol ring-cleavage dioxygenases" evidence="3">
    <location>
        <begin position="57"/>
        <end position="171"/>
    </location>
</feature>
<gene>
    <name evidence="4" type="ORF">ABS772_11705</name>
</gene>
<evidence type="ECO:0000256" key="1">
    <source>
        <dbReference type="SAM" id="MobiDB-lite"/>
    </source>
</evidence>
<dbReference type="PROSITE" id="PS51318">
    <property type="entry name" value="TAT"/>
    <property type="match status" value="1"/>
</dbReference>
<feature type="region of interest" description="Disordered" evidence="1">
    <location>
        <begin position="233"/>
        <end position="270"/>
    </location>
</feature>
<dbReference type="PANTHER" id="PTHR34315:SF1">
    <property type="entry name" value="INTRADIOL RING-CLEAVAGE DIOXYGENASES DOMAIN-CONTAINING PROTEIN-RELATED"/>
    <property type="match status" value="1"/>
</dbReference>
<dbReference type="Gene3D" id="2.60.130.10">
    <property type="entry name" value="Aromatic compound dioxygenase"/>
    <property type="match status" value="1"/>
</dbReference>
<accession>A0ABV1QMG4</accession>
<protein>
    <submittedName>
        <fullName evidence="4">Intradiol ring-cleavage dioxygenase</fullName>
    </submittedName>
</protein>
<feature type="compositionally biased region" description="Pro residues" evidence="1">
    <location>
        <begin position="252"/>
        <end position="266"/>
    </location>
</feature>
<keyword evidence="2" id="KW-0732">Signal</keyword>
<dbReference type="PANTHER" id="PTHR34315">
    <property type="match status" value="1"/>
</dbReference>
<feature type="signal peptide" evidence="2">
    <location>
        <begin position="1"/>
        <end position="30"/>
    </location>
</feature>
<dbReference type="InterPro" id="IPR015889">
    <property type="entry name" value="Intradiol_dOase_core"/>
</dbReference>
<dbReference type="CDD" id="cd03457">
    <property type="entry name" value="intradiol_dioxygenase_like"/>
    <property type="match status" value="1"/>
</dbReference>
<keyword evidence="4" id="KW-0223">Dioxygenase</keyword>
<dbReference type="InterPro" id="IPR000627">
    <property type="entry name" value="Intradiol_dOase_C"/>
</dbReference>
<evidence type="ECO:0000313" key="5">
    <source>
        <dbReference type="Proteomes" id="UP001480955"/>
    </source>
</evidence>